<protein>
    <submittedName>
        <fullName evidence="1">Uncharacterized protein</fullName>
    </submittedName>
</protein>
<dbReference type="Proteomes" id="UP001163324">
    <property type="component" value="Chromosome 5"/>
</dbReference>
<proteinExistence type="predicted"/>
<evidence type="ECO:0000313" key="2">
    <source>
        <dbReference type="Proteomes" id="UP001163324"/>
    </source>
</evidence>
<reference evidence="1" key="1">
    <citation type="submission" date="2022-10" db="EMBL/GenBank/DDBJ databases">
        <title>Complete Genome of Trichothecium roseum strain YXFP-22015, a Plant Pathogen Isolated from Citrus.</title>
        <authorList>
            <person name="Wang Y."/>
            <person name="Zhu L."/>
        </authorList>
    </citation>
    <scope>NUCLEOTIDE SEQUENCE</scope>
    <source>
        <strain evidence="1">YXFP-22015</strain>
    </source>
</reference>
<accession>A0ACC0UZH9</accession>
<organism evidence="1 2">
    <name type="scientific">Trichothecium roseum</name>
    <dbReference type="NCBI Taxonomy" id="47278"/>
    <lineage>
        <taxon>Eukaryota</taxon>
        <taxon>Fungi</taxon>
        <taxon>Dikarya</taxon>
        <taxon>Ascomycota</taxon>
        <taxon>Pezizomycotina</taxon>
        <taxon>Sordariomycetes</taxon>
        <taxon>Hypocreomycetidae</taxon>
        <taxon>Hypocreales</taxon>
        <taxon>Hypocreales incertae sedis</taxon>
        <taxon>Trichothecium</taxon>
    </lineage>
</organism>
<keyword evidence="2" id="KW-1185">Reference proteome</keyword>
<name>A0ACC0UZH9_9HYPO</name>
<evidence type="ECO:0000313" key="1">
    <source>
        <dbReference type="EMBL" id="KAI9899366.1"/>
    </source>
</evidence>
<sequence length="388" mass="42199">MVHEKGVVPEHIVHTPVWITIIRGIQFFLAIVILGISAWLIHGAYIEELGFAIAVSIFTWIIVPYVLFTEKLPGLHSLYHIIAVLVLEGWMVIMWLACFASVAARRAKFVVPTTVDNCFSDGSLVGSHYCTEIRKREILKREVLLFKGGQAGMSAAAGLGALCWLLFVATFVYTMVMFFRARKEGRFADVLVVNHNGGGGGHHDPETAAAAAGTGSYQMEPKPYDGAGAAPTHNQGPYYAQVPHGGQEHHGQVPHGHQAPYNAQAPYSPQEVSPPQSFSPPPAGSYPPYQPSVSPQPTIPSQHGQELHAQPYGYQNQPTQQQQQQQYYSSPPVHQHAPVTRNELPSNSHHVTSSAPRASSPVRSSSPGYSGGNSNNNSSSNDNNYSSY</sequence>
<dbReference type="EMBL" id="CM047944">
    <property type="protein sequence ID" value="KAI9899366.1"/>
    <property type="molecule type" value="Genomic_DNA"/>
</dbReference>
<comment type="caution">
    <text evidence="1">The sequence shown here is derived from an EMBL/GenBank/DDBJ whole genome shotgun (WGS) entry which is preliminary data.</text>
</comment>
<gene>
    <name evidence="1" type="ORF">N3K66_005827</name>
</gene>